<dbReference type="AlphaFoldDB" id="A0A0G1N001"/>
<dbReference type="Proteomes" id="UP000034797">
    <property type="component" value="Unassembled WGS sequence"/>
</dbReference>
<comment type="caution">
    <text evidence="1">The sequence shown here is derived from an EMBL/GenBank/DDBJ whole genome shotgun (WGS) entry which is preliminary data.</text>
</comment>
<evidence type="ECO:0000313" key="2">
    <source>
        <dbReference type="Proteomes" id="UP000034797"/>
    </source>
</evidence>
<name>A0A0G1N001_9BACT</name>
<reference evidence="1 2" key="1">
    <citation type="journal article" date="2015" name="Nature">
        <title>rRNA introns, odd ribosomes, and small enigmatic genomes across a large radiation of phyla.</title>
        <authorList>
            <person name="Brown C.T."/>
            <person name="Hug L.A."/>
            <person name="Thomas B.C."/>
            <person name="Sharon I."/>
            <person name="Castelle C.J."/>
            <person name="Singh A."/>
            <person name="Wilkins M.J."/>
            <person name="Williams K.H."/>
            <person name="Banfield J.F."/>
        </authorList>
    </citation>
    <scope>NUCLEOTIDE SEQUENCE [LARGE SCALE GENOMIC DNA]</scope>
</reference>
<sequence length="211" mass="24777">MATIYLDESGDLGFSKTKRVSKYFIVTILFTEEEKRIEKLVKLTHSNLRKKVKRLSGGVLHAVKESPKTRKKLLSKLVTLKPRVMIICLNKSKVYTKLQNEKHVLYNFVTNILLDRIFSKKIVDSNTITIIASKRETNRFLNQNFESYLKTQVTSKHKVKINIEVKTPRQVKQLQAVDFISWSIFRKYERGDSKYYDIIKKVIVEESFLFP</sequence>
<gene>
    <name evidence="1" type="ORF">UW84_C0012G0015</name>
</gene>
<proteinExistence type="predicted"/>
<evidence type="ECO:0000313" key="1">
    <source>
        <dbReference type="EMBL" id="KKT86377.1"/>
    </source>
</evidence>
<evidence type="ECO:0008006" key="3">
    <source>
        <dbReference type="Google" id="ProtNLM"/>
    </source>
</evidence>
<organism evidence="1 2">
    <name type="scientific">Candidatus Collierbacteria bacterium GW2011_GWA2_44_99</name>
    <dbReference type="NCBI Taxonomy" id="1618380"/>
    <lineage>
        <taxon>Bacteria</taxon>
        <taxon>Candidatus Collieribacteriota</taxon>
    </lineage>
</organism>
<dbReference type="EMBL" id="LCJW01000012">
    <property type="protein sequence ID" value="KKT86377.1"/>
    <property type="molecule type" value="Genomic_DNA"/>
</dbReference>
<dbReference type="InterPro" id="IPR024524">
    <property type="entry name" value="DUF3800"/>
</dbReference>
<dbReference type="Pfam" id="PF12686">
    <property type="entry name" value="DUF3800"/>
    <property type="match status" value="1"/>
</dbReference>
<accession>A0A0G1N001</accession>
<protein>
    <recommendedName>
        <fullName evidence="3">DUF3800 domain-containing protein</fullName>
    </recommendedName>
</protein>